<proteinExistence type="predicted"/>
<evidence type="ECO:0000256" key="1">
    <source>
        <dbReference type="SAM" id="MobiDB-lite"/>
    </source>
</evidence>
<comment type="caution">
    <text evidence="2">The sequence shown here is derived from an EMBL/GenBank/DDBJ whole genome shotgun (WGS) entry which is preliminary data.</text>
</comment>
<gene>
    <name evidence="2" type="ORF">BDFB_004818</name>
</gene>
<dbReference type="AlphaFoldDB" id="A0A482WCZ7"/>
<keyword evidence="3" id="KW-1185">Reference proteome</keyword>
<protein>
    <submittedName>
        <fullName evidence="2">Uncharacterized protein</fullName>
    </submittedName>
</protein>
<dbReference type="Proteomes" id="UP000292052">
    <property type="component" value="Unassembled WGS sequence"/>
</dbReference>
<feature type="region of interest" description="Disordered" evidence="1">
    <location>
        <begin position="1"/>
        <end position="27"/>
    </location>
</feature>
<name>A0A482WCZ7_ASBVE</name>
<dbReference type="EMBL" id="QDEB01002475">
    <property type="protein sequence ID" value="RZC43040.1"/>
    <property type="molecule type" value="Genomic_DNA"/>
</dbReference>
<organism evidence="2 3">
    <name type="scientific">Asbolus verrucosus</name>
    <name type="common">Desert ironclad beetle</name>
    <dbReference type="NCBI Taxonomy" id="1661398"/>
    <lineage>
        <taxon>Eukaryota</taxon>
        <taxon>Metazoa</taxon>
        <taxon>Ecdysozoa</taxon>
        <taxon>Arthropoda</taxon>
        <taxon>Hexapoda</taxon>
        <taxon>Insecta</taxon>
        <taxon>Pterygota</taxon>
        <taxon>Neoptera</taxon>
        <taxon>Endopterygota</taxon>
        <taxon>Coleoptera</taxon>
        <taxon>Polyphaga</taxon>
        <taxon>Cucujiformia</taxon>
        <taxon>Tenebrionidae</taxon>
        <taxon>Pimeliinae</taxon>
        <taxon>Asbolus</taxon>
    </lineage>
</organism>
<evidence type="ECO:0000313" key="3">
    <source>
        <dbReference type="Proteomes" id="UP000292052"/>
    </source>
</evidence>
<accession>A0A482WCZ7</accession>
<reference evidence="2 3" key="1">
    <citation type="submission" date="2017-03" db="EMBL/GenBank/DDBJ databases">
        <title>Genome of the blue death feigning beetle - Asbolus verrucosus.</title>
        <authorList>
            <person name="Rider S.D."/>
        </authorList>
    </citation>
    <scope>NUCLEOTIDE SEQUENCE [LARGE SCALE GENOMIC DNA]</scope>
    <source>
        <strain evidence="2">Butters</strain>
        <tissue evidence="2">Head and leg muscle</tissue>
    </source>
</reference>
<sequence length="27" mass="3130">MGESRRPNDLKFAYESGDAQFKNKRNA</sequence>
<evidence type="ECO:0000313" key="2">
    <source>
        <dbReference type="EMBL" id="RZC43040.1"/>
    </source>
</evidence>